<dbReference type="InterPro" id="IPR050357">
    <property type="entry name" value="Arrestin_domain-protein"/>
</dbReference>
<evidence type="ECO:0000256" key="1">
    <source>
        <dbReference type="ARBA" id="ARBA00005298"/>
    </source>
</evidence>
<dbReference type="AlphaFoldDB" id="A0AA88XCI5"/>
<evidence type="ECO:0000313" key="5">
    <source>
        <dbReference type="Proteomes" id="UP001186944"/>
    </source>
</evidence>
<feature type="region of interest" description="Disordered" evidence="2">
    <location>
        <begin position="59"/>
        <end position="100"/>
    </location>
</feature>
<dbReference type="InterPro" id="IPR014752">
    <property type="entry name" value="Arrestin-like_C"/>
</dbReference>
<protein>
    <recommendedName>
        <fullName evidence="3">Arrestin C-terminal-like domain-containing protein</fullName>
    </recommendedName>
</protein>
<dbReference type="SUPFAM" id="SSF81296">
    <property type="entry name" value="E set domains"/>
    <property type="match status" value="2"/>
</dbReference>
<dbReference type="Proteomes" id="UP001186944">
    <property type="component" value="Unassembled WGS sequence"/>
</dbReference>
<dbReference type="SMART" id="SM01017">
    <property type="entry name" value="Arrestin_C"/>
    <property type="match status" value="1"/>
</dbReference>
<evidence type="ECO:0000313" key="4">
    <source>
        <dbReference type="EMBL" id="KAK3082793.1"/>
    </source>
</evidence>
<dbReference type="InterPro" id="IPR011022">
    <property type="entry name" value="Arrestin_C-like"/>
</dbReference>
<keyword evidence="5" id="KW-1185">Reference proteome</keyword>
<gene>
    <name evidence="4" type="ORF">FSP39_005356</name>
</gene>
<name>A0AA88XCI5_PINIB</name>
<proteinExistence type="inferred from homology"/>
<comment type="caution">
    <text evidence="4">The sequence shown here is derived from an EMBL/GenBank/DDBJ whole genome shotgun (WGS) entry which is preliminary data.</text>
</comment>
<feature type="compositionally biased region" description="Polar residues" evidence="2">
    <location>
        <begin position="67"/>
        <end position="88"/>
    </location>
</feature>
<dbReference type="Pfam" id="PF02752">
    <property type="entry name" value="Arrestin_C"/>
    <property type="match status" value="1"/>
</dbReference>
<dbReference type="InterPro" id="IPR011021">
    <property type="entry name" value="Arrestin-like_N"/>
</dbReference>
<accession>A0AA88XCI5</accession>
<dbReference type="InterPro" id="IPR014756">
    <property type="entry name" value="Ig_E-set"/>
</dbReference>
<comment type="similarity">
    <text evidence="1">Belongs to the arrestin family.</text>
</comment>
<dbReference type="PANTHER" id="PTHR11188:SF17">
    <property type="entry name" value="FI21816P1"/>
    <property type="match status" value="1"/>
</dbReference>
<dbReference type="PANTHER" id="PTHR11188">
    <property type="entry name" value="ARRESTIN DOMAIN CONTAINING PROTEIN"/>
    <property type="match status" value="1"/>
</dbReference>
<dbReference type="GO" id="GO:0005737">
    <property type="term" value="C:cytoplasm"/>
    <property type="evidence" value="ECO:0007669"/>
    <property type="project" value="TreeGrafter"/>
</dbReference>
<dbReference type="Gene3D" id="2.60.40.640">
    <property type="match status" value="2"/>
</dbReference>
<organism evidence="4 5">
    <name type="scientific">Pinctada imbricata</name>
    <name type="common">Atlantic pearl-oyster</name>
    <name type="synonym">Pinctada martensii</name>
    <dbReference type="NCBI Taxonomy" id="66713"/>
    <lineage>
        <taxon>Eukaryota</taxon>
        <taxon>Metazoa</taxon>
        <taxon>Spiralia</taxon>
        <taxon>Lophotrochozoa</taxon>
        <taxon>Mollusca</taxon>
        <taxon>Bivalvia</taxon>
        <taxon>Autobranchia</taxon>
        <taxon>Pteriomorphia</taxon>
        <taxon>Pterioida</taxon>
        <taxon>Pterioidea</taxon>
        <taxon>Pteriidae</taxon>
        <taxon>Pinctada</taxon>
    </lineage>
</organism>
<evidence type="ECO:0000259" key="3">
    <source>
        <dbReference type="SMART" id="SM01017"/>
    </source>
</evidence>
<feature type="domain" description="Arrestin C-terminal-like" evidence="3">
    <location>
        <begin position="365"/>
        <end position="494"/>
    </location>
</feature>
<dbReference type="EMBL" id="VSWD01000014">
    <property type="protein sequence ID" value="KAK3082793.1"/>
    <property type="molecule type" value="Genomic_DNA"/>
</dbReference>
<reference evidence="4" key="1">
    <citation type="submission" date="2019-08" db="EMBL/GenBank/DDBJ databases">
        <title>The improved chromosome-level genome for the pearl oyster Pinctada fucata martensii using PacBio sequencing and Hi-C.</title>
        <authorList>
            <person name="Zheng Z."/>
        </authorList>
    </citation>
    <scope>NUCLEOTIDE SEQUENCE</scope>
    <source>
        <strain evidence="4">ZZ-2019</strain>
        <tissue evidence="4">Adductor muscle</tissue>
    </source>
</reference>
<dbReference type="Pfam" id="PF00339">
    <property type="entry name" value="Arrestin_N"/>
    <property type="match status" value="1"/>
</dbReference>
<dbReference type="GO" id="GO:0015031">
    <property type="term" value="P:protein transport"/>
    <property type="evidence" value="ECO:0007669"/>
    <property type="project" value="TreeGrafter"/>
</dbReference>
<evidence type="ECO:0000256" key="2">
    <source>
        <dbReference type="SAM" id="MobiDB-lite"/>
    </source>
</evidence>
<sequence length="563" mass="63082">MELDDVHPVITPLSHEEEFSYDFNNKDNGRPHYKQNQSNFTNISPRAAKYRDSKLKLPRHITVPQAAGSTRVSSAGQMSRSHSPSQHGSMRGHPTTPNNVMSRNSSGTIKSLHSGFHGSIRGLSSGDGTLRIYQHEALSPGGGFRSNHLPQGSAVPKVPNSFASVAMRRRVRKEDYVTHFAVELDLHERHRYCPGEEIGGKIVFDVSGKLEIRFIEFQIIGQTLLSFARKGYHGPKSLKDTFLCKRSYVVGTPDGKWGSVVTPGHYVSKFRFRLPEGLPSSLRYKDDSNGFGTEISYKVKARICDDLGSSSIRSTHSVQNYVKILMTRQVSFTVKRPFDIHSIPMALTPVVHTEELCLSTCSFFSPDLTTFSLSLDRSCFLAGDEIKVRLQISNFTKQIEKIRGELQQNVTVHKPKFHLTFTIADFEQTDTKGTLTRDNKQLYELAMPTRIGVLPSINPGCRMFTISYNLQVVIHFSSCGGQLTLDVPIRIGPCTDPVNLEKKNSVPVFNRPMRFPYFSLHENGKIQNGHVQNHVQPIRAAVKSSHSRTNSSVFCCWGPDTLM</sequence>